<accession>A0A396HHE3</accession>
<name>A0A396HHE3_MEDTR</name>
<gene>
    <name evidence="2" type="ORF">MtrunA17_Chr6g0475801</name>
</gene>
<proteinExistence type="predicted"/>
<dbReference type="AlphaFoldDB" id="A0A396HHE3"/>
<protein>
    <submittedName>
        <fullName evidence="2">Uncharacterized protein</fullName>
    </submittedName>
</protein>
<organism evidence="2 3">
    <name type="scientific">Medicago truncatula</name>
    <name type="common">Barrel medic</name>
    <name type="synonym">Medicago tribuloides</name>
    <dbReference type="NCBI Taxonomy" id="3880"/>
    <lineage>
        <taxon>Eukaryota</taxon>
        <taxon>Viridiplantae</taxon>
        <taxon>Streptophyta</taxon>
        <taxon>Embryophyta</taxon>
        <taxon>Tracheophyta</taxon>
        <taxon>Spermatophyta</taxon>
        <taxon>Magnoliopsida</taxon>
        <taxon>eudicotyledons</taxon>
        <taxon>Gunneridae</taxon>
        <taxon>Pentapetalae</taxon>
        <taxon>rosids</taxon>
        <taxon>fabids</taxon>
        <taxon>Fabales</taxon>
        <taxon>Fabaceae</taxon>
        <taxon>Papilionoideae</taxon>
        <taxon>50 kb inversion clade</taxon>
        <taxon>NPAAA clade</taxon>
        <taxon>Hologalegina</taxon>
        <taxon>IRL clade</taxon>
        <taxon>Trifolieae</taxon>
        <taxon>Medicago</taxon>
    </lineage>
</organism>
<feature type="region of interest" description="Disordered" evidence="1">
    <location>
        <begin position="1"/>
        <end position="44"/>
    </location>
</feature>
<comment type="caution">
    <text evidence="2">The sequence shown here is derived from an EMBL/GenBank/DDBJ whole genome shotgun (WGS) entry which is preliminary data.</text>
</comment>
<dbReference type="EMBL" id="PSQE01000006">
    <property type="protein sequence ID" value="RHN52018.1"/>
    <property type="molecule type" value="Genomic_DNA"/>
</dbReference>
<dbReference type="Gramene" id="rna36629">
    <property type="protein sequence ID" value="RHN52018.1"/>
    <property type="gene ID" value="gene36629"/>
</dbReference>
<reference evidence="3" key="1">
    <citation type="journal article" date="2018" name="Nat. Plants">
        <title>Whole-genome landscape of Medicago truncatula symbiotic genes.</title>
        <authorList>
            <person name="Pecrix Y."/>
            <person name="Staton S.E."/>
            <person name="Sallet E."/>
            <person name="Lelandais-Briere C."/>
            <person name="Moreau S."/>
            <person name="Carrere S."/>
            <person name="Blein T."/>
            <person name="Jardinaud M.F."/>
            <person name="Latrasse D."/>
            <person name="Zouine M."/>
            <person name="Zahm M."/>
            <person name="Kreplak J."/>
            <person name="Mayjonade B."/>
            <person name="Satge C."/>
            <person name="Perez M."/>
            <person name="Cauet S."/>
            <person name="Marande W."/>
            <person name="Chantry-Darmon C."/>
            <person name="Lopez-Roques C."/>
            <person name="Bouchez O."/>
            <person name="Berard A."/>
            <person name="Debelle F."/>
            <person name="Munos S."/>
            <person name="Bendahmane A."/>
            <person name="Berges H."/>
            <person name="Niebel A."/>
            <person name="Buitink J."/>
            <person name="Frugier F."/>
            <person name="Benhamed M."/>
            <person name="Crespi M."/>
            <person name="Gouzy J."/>
            <person name="Gamas P."/>
        </authorList>
    </citation>
    <scope>NUCLEOTIDE SEQUENCE [LARGE SCALE GENOMIC DNA]</scope>
    <source>
        <strain evidence="3">cv. Jemalong A17</strain>
    </source>
</reference>
<evidence type="ECO:0000313" key="3">
    <source>
        <dbReference type="Proteomes" id="UP000265566"/>
    </source>
</evidence>
<dbReference type="Proteomes" id="UP000265566">
    <property type="component" value="Chromosome 6"/>
</dbReference>
<sequence length="326" mass="35129">MNEKRHAAPATFAKPVQKVSASPIKHPAMVNLGSPDEDVTSKEGNTRDEAEIAAISKIGTSSTSSLHNTFDILNDDRELPLEEARQAVLVANHIPNGEFIEKPEMFDNGITTNVDLTQMVQSKLNVDWEKELQTDTLITKLTTLAQCSNPGVLIGPSAASVSASLAKCSSFDYHFFTGEYISRSSMTENTEFQALINAPKHNTLSLQHHVSLSSPDPCCLIANSMHSDSTQVADNQAINIHSDRVDHYFAPSIDNTPISNAPCSKAGKLLPTHVNTKSANNSDMPSATLEQAVVVVITVYDEILGSDKGKISAPSTVTSSCCYNCL</sequence>
<evidence type="ECO:0000256" key="1">
    <source>
        <dbReference type="SAM" id="MobiDB-lite"/>
    </source>
</evidence>
<evidence type="ECO:0000313" key="2">
    <source>
        <dbReference type="EMBL" id="RHN52018.1"/>
    </source>
</evidence>